<evidence type="ECO:0000256" key="2">
    <source>
        <dbReference type="SAM" id="Phobius"/>
    </source>
</evidence>
<feature type="compositionally biased region" description="Low complexity" evidence="1">
    <location>
        <begin position="136"/>
        <end position="147"/>
    </location>
</feature>
<gene>
    <name evidence="4" type="ORF">DFH07DRAFT_798852</name>
</gene>
<feature type="transmembrane region" description="Helical" evidence="2">
    <location>
        <begin position="205"/>
        <end position="226"/>
    </location>
</feature>
<keyword evidence="3" id="KW-0732">Signal</keyword>
<feature type="compositionally biased region" description="Low complexity" evidence="1">
    <location>
        <begin position="156"/>
        <end position="194"/>
    </location>
</feature>
<feature type="region of interest" description="Disordered" evidence="1">
    <location>
        <begin position="117"/>
        <end position="194"/>
    </location>
</feature>
<evidence type="ECO:0000313" key="5">
    <source>
        <dbReference type="Proteomes" id="UP001215280"/>
    </source>
</evidence>
<keyword evidence="2" id="KW-0472">Membrane</keyword>
<feature type="signal peptide" evidence="3">
    <location>
        <begin position="1"/>
        <end position="18"/>
    </location>
</feature>
<sequence length="227" mass="21685">MRCSTPASLLVLAAVARAAPSIHVPRQAVQCAPTDKGGTPLVSSDGSDNFVTCTYSGAGPCTYFPANGSFSSGSSQCPAGIAQNPSATTDALSSVGGGATGATTSTAALTATTSTAIGDPVTSTDTLPTSIPPSTPTSLPVTSPGTSVGVSAPVNSDTTPTSSAGSGSITTPTPTPTQTEPAVTSASVSPTTSSNAARGLATGTYGAGSAVQAVVVFGALLLGAFVL</sequence>
<evidence type="ECO:0000313" key="4">
    <source>
        <dbReference type="EMBL" id="KAJ7775921.1"/>
    </source>
</evidence>
<keyword evidence="2" id="KW-0812">Transmembrane</keyword>
<protein>
    <submittedName>
        <fullName evidence="4">Uncharacterized protein</fullName>
    </submittedName>
</protein>
<organism evidence="4 5">
    <name type="scientific">Mycena maculata</name>
    <dbReference type="NCBI Taxonomy" id="230809"/>
    <lineage>
        <taxon>Eukaryota</taxon>
        <taxon>Fungi</taxon>
        <taxon>Dikarya</taxon>
        <taxon>Basidiomycota</taxon>
        <taxon>Agaricomycotina</taxon>
        <taxon>Agaricomycetes</taxon>
        <taxon>Agaricomycetidae</taxon>
        <taxon>Agaricales</taxon>
        <taxon>Marasmiineae</taxon>
        <taxon>Mycenaceae</taxon>
        <taxon>Mycena</taxon>
    </lineage>
</organism>
<keyword evidence="5" id="KW-1185">Reference proteome</keyword>
<dbReference type="EMBL" id="JARJLG010000013">
    <property type="protein sequence ID" value="KAJ7775921.1"/>
    <property type="molecule type" value="Genomic_DNA"/>
</dbReference>
<proteinExistence type="predicted"/>
<feature type="compositionally biased region" description="Low complexity" evidence="1">
    <location>
        <begin position="117"/>
        <end position="129"/>
    </location>
</feature>
<evidence type="ECO:0000256" key="3">
    <source>
        <dbReference type="SAM" id="SignalP"/>
    </source>
</evidence>
<name>A0AAD7K0M0_9AGAR</name>
<accession>A0AAD7K0M0</accession>
<feature type="chain" id="PRO_5042164003" evidence="3">
    <location>
        <begin position="19"/>
        <end position="227"/>
    </location>
</feature>
<comment type="caution">
    <text evidence="4">The sequence shown here is derived from an EMBL/GenBank/DDBJ whole genome shotgun (WGS) entry which is preliminary data.</text>
</comment>
<dbReference type="AlphaFoldDB" id="A0AAD7K0M0"/>
<dbReference type="Proteomes" id="UP001215280">
    <property type="component" value="Unassembled WGS sequence"/>
</dbReference>
<reference evidence="4" key="1">
    <citation type="submission" date="2023-03" db="EMBL/GenBank/DDBJ databases">
        <title>Massive genome expansion in bonnet fungi (Mycena s.s.) driven by repeated elements and novel gene families across ecological guilds.</title>
        <authorList>
            <consortium name="Lawrence Berkeley National Laboratory"/>
            <person name="Harder C.B."/>
            <person name="Miyauchi S."/>
            <person name="Viragh M."/>
            <person name="Kuo A."/>
            <person name="Thoen E."/>
            <person name="Andreopoulos B."/>
            <person name="Lu D."/>
            <person name="Skrede I."/>
            <person name="Drula E."/>
            <person name="Henrissat B."/>
            <person name="Morin E."/>
            <person name="Kohler A."/>
            <person name="Barry K."/>
            <person name="LaButti K."/>
            <person name="Morin E."/>
            <person name="Salamov A."/>
            <person name="Lipzen A."/>
            <person name="Mereny Z."/>
            <person name="Hegedus B."/>
            <person name="Baldrian P."/>
            <person name="Stursova M."/>
            <person name="Weitz H."/>
            <person name="Taylor A."/>
            <person name="Grigoriev I.V."/>
            <person name="Nagy L.G."/>
            <person name="Martin F."/>
            <person name="Kauserud H."/>
        </authorList>
    </citation>
    <scope>NUCLEOTIDE SEQUENCE</scope>
    <source>
        <strain evidence="4">CBHHK188m</strain>
    </source>
</reference>
<keyword evidence="2" id="KW-1133">Transmembrane helix</keyword>
<evidence type="ECO:0000256" key="1">
    <source>
        <dbReference type="SAM" id="MobiDB-lite"/>
    </source>
</evidence>